<dbReference type="EMBL" id="JBHSOZ010000010">
    <property type="protein sequence ID" value="MFC5714184.1"/>
    <property type="molecule type" value="Genomic_DNA"/>
</dbReference>
<dbReference type="NCBIfam" id="NF001753">
    <property type="entry name" value="PRK00481.1-3"/>
    <property type="match status" value="1"/>
</dbReference>
<keyword evidence="4" id="KW-0479">Metal-binding</keyword>
<dbReference type="InterPro" id="IPR026590">
    <property type="entry name" value="Ssirtuin_cat_dom"/>
</dbReference>
<feature type="active site" description="Proton acceptor" evidence="4">
    <location>
        <position position="118"/>
    </location>
</feature>
<evidence type="ECO:0000259" key="5">
    <source>
        <dbReference type="PROSITE" id="PS50305"/>
    </source>
</evidence>
<keyword evidence="2" id="KW-0808">Transferase</keyword>
<protein>
    <recommendedName>
        <fullName evidence="1">protein acetyllysine N-acetyltransferase</fullName>
        <ecNumber evidence="1">2.3.1.286</ecNumber>
    </recommendedName>
</protein>
<keyword evidence="3" id="KW-0520">NAD</keyword>
<dbReference type="InterPro" id="IPR050134">
    <property type="entry name" value="NAD-dep_sirtuin_deacylases"/>
</dbReference>
<keyword evidence="7" id="KW-1185">Reference proteome</keyword>
<proteinExistence type="predicted"/>
<dbReference type="PANTHER" id="PTHR11085">
    <property type="entry name" value="NAD-DEPENDENT PROTEIN DEACYLASE SIRTUIN-5, MITOCHONDRIAL-RELATED"/>
    <property type="match status" value="1"/>
</dbReference>
<comment type="caution">
    <text evidence="6">The sequence shown here is derived from an EMBL/GenBank/DDBJ whole genome shotgun (WGS) entry which is preliminary data.</text>
</comment>
<evidence type="ECO:0000313" key="7">
    <source>
        <dbReference type="Proteomes" id="UP001596142"/>
    </source>
</evidence>
<dbReference type="InterPro" id="IPR026591">
    <property type="entry name" value="Sirtuin_cat_small_dom_sf"/>
</dbReference>
<accession>A0ABW0YVX5</accession>
<feature type="binding site" evidence="4">
    <location>
        <position position="126"/>
    </location>
    <ligand>
        <name>Zn(2+)</name>
        <dbReference type="ChEBI" id="CHEBI:29105"/>
    </ligand>
</feature>
<feature type="binding site" evidence="4">
    <location>
        <position position="147"/>
    </location>
    <ligand>
        <name>Zn(2+)</name>
        <dbReference type="ChEBI" id="CHEBI:29105"/>
    </ligand>
</feature>
<evidence type="ECO:0000256" key="2">
    <source>
        <dbReference type="ARBA" id="ARBA00022679"/>
    </source>
</evidence>
<organism evidence="6 7">
    <name type="scientific">Thalassorhabdus alkalitolerans</name>
    <dbReference type="NCBI Taxonomy" id="2282697"/>
    <lineage>
        <taxon>Bacteria</taxon>
        <taxon>Bacillati</taxon>
        <taxon>Bacillota</taxon>
        <taxon>Bacilli</taxon>
        <taxon>Bacillales</taxon>
        <taxon>Bacillaceae</taxon>
        <taxon>Thalassorhabdus</taxon>
    </lineage>
</organism>
<dbReference type="InterPro" id="IPR003000">
    <property type="entry name" value="Sirtuin"/>
</dbReference>
<dbReference type="InterPro" id="IPR029035">
    <property type="entry name" value="DHS-like_NAD/FAD-binding_dom"/>
</dbReference>
<feature type="binding site" evidence="4">
    <location>
        <position position="129"/>
    </location>
    <ligand>
        <name>Zn(2+)</name>
        <dbReference type="ChEBI" id="CHEBI:29105"/>
    </ligand>
</feature>
<feature type="domain" description="Deacetylase sirtuin-type" evidence="5">
    <location>
        <begin position="1"/>
        <end position="236"/>
    </location>
</feature>
<keyword evidence="4" id="KW-0862">Zinc</keyword>
<dbReference type="Gene3D" id="3.30.1600.10">
    <property type="entry name" value="SIR2/SIRT2 'Small Domain"/>
    <property type="match status" value="1"/>
</dbReference>
<evidence type="ECO:0000256" key="3">
    <source>
        <dbReference type="ARBA" id="ARBA00023027"/>
    </source>
</evidence>
<dbReference type="Gene3D" id="3.40.50.1220">
    <property type="entry name" value="TPP-binding domain"/>
    <property type="match status" value="1"/>
</dbReference>
<dbReference type="Pfam" id="PF02146">
    <property type="entry name" value="SIR2"/>
    <property type="match status" value="1"/>
</dbReference>
<dbReference type="Proteomes" id="UP001596142">
    <property type="component" value="Unassembled WGS sequence"/>
</dbReference>
<dbReference type="EC" id="2.3.1.286" evidence="1"/>
<dbReference type="PROSITE" id="PS50305">
    <property type="entry name" value="SIRTUIN"/>
    <property type="match status" value="1"/>
</dbReference>
<gene>
    <name evidence="6" type="ORF">ACFPU1_15650</name>
</gene>
<sequence>MATLQEVGKWMMESKNTVVLTGAGMSTESGLPDFRSKEGWWRSIDPSTVANVDALNRNYDLFHEFYRDRIISLSHCKPHEGHLIVAEWEKKGIISHVATQNVDGFHHQAGNRNVSELHGNIRTFRCHNCGAGALEELFLNGDNCRECGGRLRPNVVLFGEMLPQEAWETSLDAIDSADLVLVIGSSLQVSPVNQLPSMTKGKTVWLNKEIDSFSQFDKTIEGSAKNILQQLNNIIK</sequence>
<evidence type="ECO:0000256" key="4">
    <source>
        <dbReference type="PROSITE-ProRule" id="PRU00236"/>
    </source>
</evidence>
<reference evidence="7" key="1">
    <citation type="journal article" date="2019" name="Int. J. Syst. Evol. Microbiol.">
        <title>The Global Catalogue of Microorganisms (GCM) 10K type strain sequencing project: providing services to taxonomists for standard genome sequencing and annotation.</title>
        <authorList>
            <consortium name="The Broad Institute Genomics Platform"/>
            <consortium name="The Broad Institute Genome Sequencing Center for Infectious Disease"/>
            <person name="Wu L."/>
            <person name="Ma J."/>
        </authorList>
    </citation>
    <scope>NUCLEOTIDE SEQUENCE [LARGE SCALE GENOMIC DNA]</scope>
    <source>
        <strain evidence="7">CECT 7184</strain>
    </source>
</reference>
<dbReference type="PANTHER" id="PTHR11085:SF10">
    <property type="entry name" value="NAD-DEPENDENT PROTEIN DEACYLASE SIRTUIN-5, MITOCHONDRIAL-RELATED"/>
    <property type="match status" value="1"/>
</dbReference>
<evidence type="ECO:0000256" key="1">
    <source>
        <dbReference type="ARBA" id="ARBA00012928"/>
    </source>
</evidence>
<feature type="binding site" evidence="4">
    <location>
        <position position="144"/>
    </location>
    <ligand>
        <name>Zn(2+)</name>
        <dbReference type="ChEBI" id="CHEBI:29105"/>
    </ligand>
</feature>
<evidence type="ECO:0000313" key="6">
    <source>
        <dbReference type="EMBL" id="MFC5714184.1"/>
    </source>
</evidence>
<dbReference type="RefSeq" id="WP_385943039.1">
    <property type="nucleotide sequence ID" value="NZ_JBHSOZ010000010.1"/>
</dbReference>
<dbReference type="SUPFAM" id="SSF52467">
    <property type="entry name" value="DHS-like NAD/FAD-binding domain"/>
    <property type="match status" value="1"/>
</dbReference>
<name>A0ABW0YVX5_9BACI</name>